<protein>
    <recommendedName>
        <fullName evidence="4">Dirigent protein</fullName>
    </recommendedName>
</protein>
<dbReference type="Pfam" id="PF03018">
    <property type="entry name" value="Dirigent"/>
    <property type="match status" value="1"/>
</dbReference>
<evidence type="ECO:0000313" key="7">
    <source>
        <dbReference type="Proteomes" id="UP001293593"/>
    </source>
</evidence>
<evidence type="ECO:0000256" key="5">
    <source>
        <dbReference type="SAM" id="MobiDB-lite"/>
    </source>
</evidence>
<feature type="region of interest" description="Disordered" evidence="5">
    <location>
        <begin position="37"/>
        <end position="63"/>
    </location>
</feature>
<dbReference type="PANTHER" id="PTHR46215:SF15">
    <property type="entry name" value="DIRIGENT PROTEIN 24"/>
    <property type="match status" value="1"/>
</dbReference>
<evidence type="ECO:0000313" key="6">
    <source>
        <dbReference type="EMBL" id="KAK4279462.1"/>
    </source>
</evidence>
<dbReference type="GO" id="GO:0009699">
    <property type="term" value="P:phenylpropanoid biosynthetic process"/>
    <property type="evidence" value="ECO:0007669"/>
    <property type="project" value="UniProtKB-ARBA"/>
</dbReference>
<evidence type="ECO:0000256" key="3">
    <source>
        <dbReference type="ARBA" id="ARBA00022525"/>
    </source>
</evidence>
<reference evidence="6" key="1">
    <citation type="submission" date="2023-10" db="EMBL/GenBank/DDBJ databases">
        <title>Chromosome-level genome of the transformable northern wattle, Acacia crassicarpa.</title>
        <authorList>
            <person name="Massaro I."/>
            <person name="Sinha N.R."/>
            <person name="Poethig S."/>
            <person name="Leichty A.R."/>
        </authorList>
    </citation>
    <scope>NUCLEOTIDE SEQUENCE</scope>
    <source>
        <strain evidence="6">Acra3RX</strain>
        <tissue evidence="6">Leaf</tissue>
    </source>
</reference>
<keyword evidence="7" id="KW-1185">Reference proteome</keyword>
<evidence type="ECO:0000256" key="4">
    <source>
        <dbReference type="RuleBase" id="RU363099"/>
    </source>
</evidence>
<proteinExistence type="inferred from homology"/>
<accession>A0AAE1MY96</accession>
<evidence type="ECO:0000256" key="1">
    <source>
        <dbReference type="ARBA" id="ARBA00010746"/>
    </source>
</evidence>
<keyword evidence="4" id="KW-0732">Signal</keyword>
<dbReference type="InterPro" id="IPR004265">
    <property type="entry name" value="Dirigent"/>
</dbReference>
<gene>
    <name evidence="6" type="ORF">QN277_011243</name>
</gene>
<feature type="region of interest" description="Disordered" evidence="5">
    <location>
        <begin position="87"/>
        <end position="109"/>
    </location>
</feature>
<comment type="similarity">
    <text evidence="1 4">Belongs to the plant dirigent protein family.</text>
</comment>
<name>A0AAE1MY96_9FABA</name>
<feature type="chain" id="PRO_5041777678" description="Dirigent protein" evidence="4">
    <location>
        <begin position="23"/>
        <end position="367"/>
    </location>
</feature>
<dbReference type="InterPro" id="IPR044859">
    <property type="entry name" value="Allene_oxi_cyc_Dirigent"/>
</dbReference>
<feature type="signal peptide" evidence="4">
    <location>
        <begin position="1"/>
        <end position="22"/>
    </location>
</feature>
<dbReference type="AlphaFoldDB" id="A0AAE1MY96"/>
<comment type="caution">
    <text evidence="6">The sequence shown here is derived from an EMBL/GenBank/DDBJ whole genome shotgun (WGS) entry which is preliminary data.</text>
</comment>
<feature type="compositionally biased region" description="Low complexity" evidence="5">
    <location>
        <begin position="40"/>
        <end position="63"/>
    </location>
</feature>
<keyword evidence="3 4" id="KW-0964">Secreted</keyword>
<dbReference type="EMBL" id="JAWXYG010000002">
    <property type="protein sequence ID" value="KAK4279462.1"/>
    <property type="molecule type" value="Genomic_DNA"/>
</dbReference>
<comment type="subunit">
    <text evidence="2 4">Homodimer.</text>
</comment>
<dbReference type="PANTHER" id="PTHR46215">
    <property type="entry name" value="DIRIGENT PROTEIN 24-RELATED"/>
    <property type="match status" value="1"/>
</dbReference>
<dbReference type="GO" id="GO:0048046">
    <property type="term" value="C:apoplast"/>
    <property type="evidence" value="ECO:0007669"/>
    <property type="project" value="UniProtKB-SubCell"/>
</dbReference>
<comment type="subcellular location">
    <subcellularLocation>
        <location evidence="4">Secreted</location>
        <location evidence="4">Extracellular space</location>
        <location evidence="4">Apoplast</location>
    </subcellularLocation>
</comment>
<keyword evidence="4" id="KW-0052">Apoplast</keyword>
<evidence type="ECO:0000256" key="2">
    <source>
        <dbReference type="ARBA" id="ARBA00011738"/>
    </source>
</evidence>
<organism evidence="6 7">
    <name type="scientific">Acacia crassicarpa</name>
    <name type="common">northern wattle</name>
    <dbReference type="NCBI Taxonomy" id="499986"/>
    <lineage>
        <taxon>Eukaryota</taxon>
        <taxon>Viridiplantae</taxon>
        <taxon>Streptophyta</taxon>
        <taxon>Embryophyta</taxon>
        <taxon>Tracheophyta</taxon>
        <taxon>Spermatophyta</taxon>
        <taxon>Magnoliopsida</taxon>
        <taxon>eudicotyledons</taxon>
        <taxon>Gunneridae</taxon>
        <taxon>Pentapetalae</taxon>
        <taxon>rosids</taxon>
        <taxon>fabids</taxon>
        <taxon>Fabales</taxon>
        <taxon>Fabaceae</taxon>
        <taxon>Caesalpinioideae</taxon>
        <taxon>mimosoid clade</taxon>
        <taxon>Acacieae</taxon>
        <taxon>Acacia</taxon>
    </lineage>
</organism>
<comment type="function">
    <text evidence="4">Dirigent proteins impart stereoselectivity on the phenoxy radical-coupling reaction, yielding optically active lignans from two molecules of coniferyl alcohol in the biosynthesis of lignans, flavonolignans, and alkaloids and thus plays a central role in plant secondary metabolism.</text>
</comment>
<sequence>MATFKFIICLFFLATTFGIVNSARFLDEVDPQPQVINNQPGLAIPTTATTGPTSTSTATLPSTQIPATASVPVPVTAAGAPVALTAASAPAPGDESEEENPEPEAVTPTLPVTGAPVAGSNTAAAAMAKPAGKEPSLSFFMHDIIGGSHPSARVVAGIVSNTDVTGLPFSKMNNNLFPIVGGIPLVNPKLNGILTNNNLPLLVGLNAAQASTVFQNQGTGSTVTGGNNQPFVSAGNLPDGFTLQKLMFGSVTVIDDQLTEAHELDSTVIGKAEGFYLASSLDGTSQTLVLTIILHSDEQHHGVEDTISIFGVHRTASPGSEIAVIGGTGKYENAMGYAVLETLPKVDQHTTDGVDTIMQFNMYLTYE</sequence>
<dbReference type="Gene3D" id="2.40.480.10">
    <property type="entry name" value="Allene oxide cyclase-like"/>
    <property type="match status" value="1"/>
</dbReference>
<dbReference type="Proteomes" id="UP001293593">
    <property type="component" value="Unassembled WGS sequence"/>
</dbReference>